<name>A0A840QAP4_9PSEU</name>
<gene>
    <name evidence="3" type="ORF">BJ970_004424</name>
</gene>
<dbReference type="InterPro" id="IPR002104">
    <property type="entry name" value="Integrase_catalytic"/>
</dbReference>
<dbReference type="PROSITE" id="PS51898">
    <property type="entry name" value="TYR_RECOMBINASE"/>
    <property type="match status" value="1"/>
</dbReference>
<keyword evidence="1" id="KW-0233">DNA recombination</keyword>
<organism evidence="3 4">
    <name type="scientific">Saccharopolyspora phatthalungensis</name>
    <dbReference type="NCBI Taxonomy" id="664693"/>
    <lineage>
        <taxon>Bacteria</taxon>
        <taxon>Bacillati</taxon>
        <taxon>Actinomycetota</taxon>
        <taxon>Actinomycetes</taxon>
        <taxon>Pseudonocardiales</taxon>
        <taxon>Pseudonocardiaceae</taxon>
        <taxon>Saccharopolyspora</taxon>
    </lineage>
</organism>
<evidence type="ECO:0000313" key="4">
    <source>
        <dbReference type="Proteomes" id="UP000584374"/>
    </source>
</evidence>
<feature type="domain" description="Tyr recombinase" evidence="2">
    <location>
        <begin position="1"/>
        <end position="148"/>
    </location>
</feature>
<dbReference type="Gene3D" id="1.10.443.10">
    <property type="entry name" value="Intergrase catalytic core"/>
    <property type="match status" value="1"/>
</dbReference>
<dbReference type="GO" id="GO:0006310">
    <property type="term" value="P:DNA recombination"/>
    <property type="evidence" value="ECO:0007669"/>
    <property type="project" value="UniProtKB-KW"/>
</dbReference>
<evidence type="ECO:0000256" key="1">
    <source>
        <dbReference type="ARBA" id="ARBA00023172"/>
    </source>
</evidence>
<comment type="caution">
    <text evidence="3">The sequence shown here is derived from an EMBL/GenBank/DDBJ whole genome shotgun (WGS) entry which is preliminary data.</text>
</comment>
<dbReference type="Pfam" id="PF00589">
    <property type="entry name" value="Phage_integrase"/>
    <property type="match status" value="1"/>
</dbReference>
<dbReference type="GO" id="GO:0003677">
    <property type="term" value="F:DNA binding"/>
    <property type="evidence" value="ECO:0007669"/>
    <property type="project" value="InterPro"/>
</dbReference>
<dbReference type="GO" id="GO:0015074">
    <property type="term" value="P:DNA integration"/>
    <property type="evidence" value="ECO:0007669"/>
    <property type="project" value="InterPro"/>
</dbReference>
<reference evidence="3 4" key="1">
    <citation type="submission" date="2020-08" db="EMBL/GenBank/DDBJ databases">
        <title>Sequencing the genomes of 1000 actinobacteria strains.</title>
        <authorList>
            <person name="Klenk H.-P."/>
        </authorList>
    </citation>
    <scope>NUCLEOTIDE SEQUENCE [LARGE SCALE GENOMIC DNA]</scope>
    <source>
        <strain evidence="3 4">DSM 45584</strain>
    </source>
</reference>
<dbReference type="RefSeq" id="WP_246470954.1">
    <property type="nucleotide sequence ID" value="NZ_JACHIW010000001.1"/>
</dbReference>
<accession>A0A840QAP4</accession>
<sequence>MIPIIAEDDTTKLLDACKVRDFAGIRDTALIRLYATAGARLSEIVLLSLEDIDMATESIRIHGKAGKDRQVRFGPKTGRALSRYLRARAKHPGAHLPALWLAVRGGRALQPNGVKLRLRRLIAVRAGPLRLPHCRPRLRRAATADDRP</sequence>
<evidence type="ECO:0000313" key="3">
    <source>
        <dbReference type="EMBL" id="MBB5156890.1"/>
    </source>
</evidence>
<dbReference type="InterPro" id="IPR013762">
    <property type="entry name" value="Integrase-like_cat_sf"/>
</dbReference>
<keyword evidence="4" id="KW-1185">Reference proteome</keyword>
<protein>
    <submittedName>
        <fullName evidence="3">Site-specific recombinase XerD</fullName>
    </submittedName>
</protein>
<proteinExistence type="predicted"/>
<dbReference type="InterPro" id="IPR011010">
    <property type="entry name" value="DNA_brk_join_enz"/>
</dbReference>
<dbReference type="SUPFAM" id="SSF56349">
    <property type="entry name" value="DNA breaking-rejoining enzymes"/>
    <property type="match status" value="1"/>
</dbReference>
<dbReference type="AlphaFoldDB" id="A0A840QAP4"/>
<evidence type="ECO:0000259" key="2">
    <source>
        <dbReference type="PROSITE" id="PS51898"/>
    </source>
</evidence>
<dbReference type="EMBL" id="JACHIW010000001">
    <property type="protein sequence ID" value="MBB5156890.1"/>
    <property type="molecule type" value="Genomic_DNA"/>
</dbReference>
<dbReference type="Proteomes" id="UP000584374">
    <property type="component" value="Unassembled WGS sequence"/>
</dbReference>